<keyword evidence="3" id="KW-0202">Cytokine</keyword>
<evidence type="ECO:0000313" key="10">
    <source>
        <dbReference type="EMBL" id="ABG36530.1"/>
    </source>
</evidence>
<evidence type="ECO:0000256" key="6">
    <source>
        <dbReference type="ARBA" id="ARBA00023157"/>
    </source>
</evidence>
<accession>A5J0L5</accession>
<feature type="chain" id="PRO_5002683859" description="Interleukin-21" evidence="9">
    <location>
        <begin position="23"/>
        <end position="162"/>
    </location>
</feature>
<dbReference type="GO" id="GO:0005125">
    <property type="term" value="F:cytokine activity"/>
    <property type="evidence" value="ECO:0007669"/>
    <property type="project" value="UniProtKB-KW"/>
</dbReference>
<dbReference type="GO" id="GO:0006955">
    <property type="term" value="P:immune response"/>
    <property type="evidence" value="ECO:0007669"/>
    <property type="project" value="InterPro"/>
</dbReference>
<organism evidence="10">
    <name type="scientific">Mus musculus</name>
    <name type="common">Mouse</name>
    <dbReference type="NCBI Taxonomy" id="10090"/>
    <lineage>
        <taxon>Eukaryota</taxon>
        <taxon>Metazoa</taxon>
        <taxon>Chordata</taxon>
        <taxon>Craniata</taxon>
        <taxon>Vertebrata</taxon>
        <taxon>Euteleostomi</taxon>
        <taxon>Mammalia</taxon>
        <taxon>Eutheria</taxon>
        <taxon>Euarchontoglires</taxon>
        <taxon>Glires</taxon>
        <taxon>Rodentia</taxon>
        <taxon>Myomorpha</taxon>
        <taxon>Muroidea</taxon>
        <taxon>Muridae</taxon>
        <taxon>Murinae</taxon>
        <taxon>Mus</taxon>
        <taxon>Mus</taxon>
    </lineage>
</organism>
<dbReference type="AGR" id="MGI:1890474"/>
<evidence type="ECO:0000256" key="2">
    <source>
        <dbReference type="ARBA" id="ARBA00006050"/>
    </source>
</evidence>
<gene>
    <name evidence="11" type="primary">Il21</name>
</gene>
<dbReference type="PANTHER" id="PTHR14356">
    <property type="entry name" value="INTERLEUKIN-15-RELATED"/>
    <property type="match status" value="1"/>
</dbReference>
<dbReference type="AlphaFoldDB" id="A5J0L5"/>
<dbReference type="PANTHER" id="PTHR14356:SF2">
    <property type="entry name" value="INTERLEUKIN-21"/>
    <property type="match status" value="1"/>
</dbReference>
<dbReference type="InterPro" id="IPR009079">
    <property type="entry name" value="4_helix_cytokine-like_core"/>
</dbReference>
<keyword evidence="5 9" id="KW-0732">Signal</keyword>
<comment type="similarity">
    <text evidence="2">Belongs to the IL-15/IL-21 family.</text>
</comment>
<comment type="subcellular location">
    <subcellularLocation>
        <location evidence="1">Secreted</location>
    </subcellularLocation>
</comment>
<dbReference type="Gene3D" id="1.20.1250.70">
    <property type="entry name" value="Interleukin-15/Interleukin-21"/>
    <property type="match status" value="1"/>
</dbReference>
<evidence type="ECO:0000256" key="3">
    <source>
        <dbReference type="ARBA" id="ARBA00022514"/>
    </source>
</evidence>
<evidence type="ECO:0000256" key="5">
    <source>
        <dbReference type="ARBA" id="ARBA00022729"/>
    </source>
</evidence>
<dbReference type="EMBL" id="DQ645418">
    <property type="protein sequence ID" value="ABG36530.1"/>
    <property type="molecule type" value="mRNA"/>
</dbReference>
<comment type="function">
    <text evidence="8">Cytokine with immunoregulatory activity. May promote the transition between innate and adaptive immunity. Induces the production of IgG(1) and IgG(3) in B-cells. Implicated in the generation and maintenance of T follicular helper (Tfh) cells and the formation of germinal-centers. Together with IL6, control the early generation of Tfh cells and are critical for an effective antibody response to acute viral infection. May play a role in proliferation and maturation of natural killer (NK) cells in synergy with IL15. May regulate proliferation of mature B- and T-cells in response to activating stimuli. In synergy with IL15 and IL18 stimulates interferon gamma production in T-cells and NK cells. During T-cell mediated immune response may inhibit dendritic cells (DC) activation and maturation.</text>
</comment>
<evidence type="ECO:0000256" key="1">
    <source>
        <dbReference type="ARBA" id="ARBA00004613"/>
    </source>
</evidence>
<keyword evidence="4" id="KW-0964">Secreted</keyword>
<protein>
    <recommendedName>
        <fullName evidence="7">Interleukin-21</fullName>
    </recommendedName>
</protein>
<feature type="signal peptide" evidence="9">
    <location>
        <begin position="1"/>
        <end position="22"/>
    </location>
</feature>
<evidence type="ECO:0000313" key="11">
    <source>
        <dbReference type="MGI" id="MGI:1890474"/>
    </source>
</evidence>
<dbReference type="GO" id="GO:0005126">
    <property type="term" value="F:cytokine receptor binding"/>
    <property type="evidence" value="ECO:0007669"/>
    <property type="project" value="InterPro"/>
</dbReference>
<keyword evidence="6" id="KW-1015">Disulfide bond</keyword>
<name>A5J0L5_MOUSE</name>
<evidence type="ECO:0000256" key="9">
    <source>
        <dbReference type="SAM" id="SignalP"/>
    </source>
</evidence>
<evidence type="ECO:0000256" key="8">
    <source>
        <dbReference type="ARBA" id="ARBA00045924"/>
    </source>
</evidence>
<proteinExistence type="evidence at transcript level"/>
<dbReference type="SUPFAM" id="SSF47266">
    <property type="entry name" value="4-helical cytokines"/>
    <property type="match status" value="1"/>
</dbReference>
<sequence length="162" mass="18394">MERTLVCLVVIFLGTVAHKSSPQGPDRLLIRLRHLIDIVEQLKIYENDLDPELLSAPQDVKGHCEHAAFACFQKAKLKPSNPGNNKTFIIDLVAQLRRRLPARRGGKKQKHIAKCPSCDSYEKRTPKEFLERLKWLLQKVCTLNAFLSLPCCVWVPPVPSDS</sequence>
<dbReference type="GO" id="GO:0005615">
    <property type="term" value="C:extracellular space"/>
    <property type="evidence" value="ECO:0007669"/>
    <property type="project" value="UniProtKB-KW"/>
</dbReference>
<reference evidence="10" key="1">
    <citation type="journal article" date="2007" name="FEBS Lett.">
        <title>Cloning and characterization of an isoform of interleukin-21.</title>
        <authorList>
            <person name="Rahman M."/>
            <person name="Nara H."/>
            <person name="Onoda T."/>
            <person name="Araki A."/>
            <person name="Li J."/>
            <person name="Hoshino T."/>
            <person name="Asao H."/>
        </authorList>
    </citation>
    <scope>NUCLEOTIDE SEQUENCE</scope>
    <source>
        <strain evidence="10">ICR</strain>
    </source>
</reference>
<evidence type="ECO:0000256" key="7">
    <source>
        <dbReference type="ARBA" id="ARBA00039957"/>
    </source>
</evidence>
<evidence type="ECO:0000256" key="4">
    <source>
        <dbReference type="ARBA" id="ARBA00022525"/>
    </source>
</evidence>
<dbReference type="MGI" id="MGI:1890474">
    <property type="gene designation" value="Il21"/>
</dbReference>
<dbReference type="InterPro" id="IPR003443">
    <property type="entry name" value="IL-15/IL-21_fam"/>
</dbReference>